<feature type="region of interest" description="Disordered" evidence="1">
    <location>
        <begin position="324"/>
        <end position="347"/>
    </location>
</feature>
<feature type="compositionally biased region" description="Basic and acidic residues" evidence="1">
    <location>
        <begin position="372"/>
        <end position="384"/>
    </location>
</feature>
<sequence>MRLERVEDTMDSEATKLVTSLITPLSLAAVSNALKLAFAGDEGLNFTKTIKEWLEEAAEDTKKIGDWGKDFENTTDNFTTDLTAFRNSWSAIEKLPVVRVTDDINTWESLVRKINGLIWDDYICQEEMECRRERIISRAKDLHEQLGISIENLSKTWKSITSSFPDSEDKKGKSFLIKNSTWSKVEHALNEIDKSTWTALAFVRGKGHKAILVMPVQKGWAVAEFKSGRAVWKVSLRKSLHQAIGDMEGNIAKQQPQKRDTAIVVSIFKDSASDSSDSDSEVSFKRQSSSSDSDSFDRHYDLSTDSEAEKDLRTWDKTGALERILSSDGDSSTLSGPAEMPMTSTSPCAFCSLKAGSIRKREALPLDPAEEPDIKTEKPDDYEI</sequence>
<organism evidence="2 3">
    <name type="scientific">Oikopleura dioica</name>
    <name type="common">Tunicate</name>
    <dbReference type="NCBI Taxonomy" id="34765"/>
    <lineage>
        <taxon>Eukaryota</taxon>
        <taxon>Metazoa</taxon>
        <taxon>Chordata</taxon>
        <taxon>Tunicata</taxon>
        <taxon>Appendicularia</taxon>
        <taxon>Copelata</taxon>
        <taxon>Oikopleuridae</taxon>
        <taxon>Oikopleura</taxon>
    </lineage>
</organism>
<evidence type="ECO:0000256" key="1">
    <source>
        <dbReference type="SAM" id="MobiDB-lite"/>
    </source>
</evidence>
<gene>
    <name evidence="2" type="ORF">OKIOD_LOCUS8629</name>
</gene>
<dbReference type="Proteomes" id="UP001158576">
    <property type="component" value="Chromosome YSR"/>
</dbReference>
<protein>
    <submittedName>
        <fullName evidence="2">Oidioi.mRNA.OKI2018_I69.YSR.g17071.t1.cds</fullName>
    </submittedName>
</protein>
<keyword evidence="3" id="KW-1185">Reference proteome</keyword>
<feature type="region of interest" description="Disordered" evidence="1">
    <location>
        <begin position="361"/>
        <end position="384"/>
    </location>
</feature>
<accession>A0ABN7SMB3</accession>
<evidence type="ECO:0000313" key="2">
    <source>
        <dbReference type="EMBL" id="CAG5101420.1"/>
    </source>
</evidence>
<feature type="region of interest" description="Disordered" evidence="1">
    <location>
        <begin position="272"/>
        <end position="309"/>
    </location>
</feature>
<evidence type="ECO:0000313" key="3">
    <source>
        <dbReference type="Proteomes" id="UP001158576"/>
    </source>
</evidence>
<reference evidence="2 3" key="1">
    <citation type="submission" date="2021-04" db="EMBL/GenBank/DDBJ databases">
        <authorList>
            <person name="Bliznina A."/>
        </authorList>
    </citation>
    <scope>NUCLEOTIDE SEQUENCE [LARGE SCALE GENOMIC DNA]</scope>
</reference>
<feature type="compositionally biased region" description="Basic and acidic residues" evidence="1">
    <location>
        <begin position="295"/>
        <end position="309"/>
    </location>
</feature>
<feature type="compositionally biased region" description="Low complexity" evidence="1">
    <location>
        <begin position="326"/>
        <end position="336"/>
    </location>
</feature>
<dbReference type="EMBL" id="OU015570">
    <property type="protein sequence ID" value="CAG5101420.1"/>
    <property type="molecule type" value="Genomic_DNA"/>
</dbReference>
<name>A0ABN7SMB3_OIKDI</name>
<proteinExistence type="predicted"/>